<organism evidence="7 8">
    <name type="scientific">Flavobacterium luteum</name>
    <dbReference type="NCBI Taxonomy" id="2026654"/>
    <lineage>
        <taxon>Bacteria</taxon>
        <taxon>Pseudomonadati</taxon>
        <taxon>Bacteroidota</taxon>
        <taxon>Flavobacteriia</taxon>
        <taxon>Flavobacteriales</taxon>
        <taxon>Flavobacteriaceae</taxon>
        <taxon>Flavobacterium</taxon>
    </lineage>
</organism>
<keyword evidence="2 7" id="KW-0808">Transferase</keyword>
<evidence type="ECO:0000256" key="3">
    <source>
        <dbReference type="ARBA" id="ARBA00022960"/>
    </source>
</evidence>
<reference evidence="7 8" key="1">
    <citation type="submission" date="2019-09" db="EMBL/GenBank/DDBJ databases">
        <title>Flavobacterium sp. nov., isolated from glacier ice.</title>
        <authorList>
            <person name="Liu Q."/>
        </authorList>
    </citation>
    <scope>NUCLEOTIDE SEQUENCE [LARGE SCALE GENOMIC DNA]</scope>
    <source>
        <strain evidence="7 8">NBRC 112527</strain>
    </source>
</reference>
<accession>A0A7J5ADW4</accession>
<dbReference type="Pfam" id="PF02388">
    <property type="entry name" value="FemAB"/>
    <property type="match status" value="1"/>
</dbReference>
<dbReference type="GO" id="GO:0071555">
    <property type="term" value="P:cell wall organization"/>
    <property type="evidence" value="ECO:0007669"/>
    <property type="project" value="UniProtKB-KW"/>
</dbReference>
<keyword evidence="3" id="KW-0133">Cell shape</keyword>
<evidence type="ECO:0000313" key="7">
    <source>
        <dbReference type="EMBL" id="KAB1155776.1"/>
    </source>
</evidence>
<dbReference type="SUPFAM" id="SSF55729">
    <property type="entry name" value="Acyl-CoA N-acyltransferases (Nat)"/>
    <property type="match status" value="2"/>
</dbReference>
<dbReference type="AlphaFoldDB" id="A0A7J5ADW4"/>
<keyword evidence="4" id="KW-0573">Peptidoglycan synthesis</keyword>
<comment type="caution">
    <text evidence="7">The sequence shown here is derived from an EMBL/GenBank/DDBJ whole genome shotgun (WGS) entry which is preliminary data.</text>
</comment>
<evidence type="ECO:0000256" key="4">
    <source>
        <dbReference type="ARBA" id="ARBA00022984"/>
    </source>
</evidence>
<dbReference type="InterPro" id="IPR003447">
    <property type="entry name" value="FEMABX"/>
</dbReference>
<dbReference type="EMBL" id="WAEM01000004">
    <property type="protein sequence ID" value="KAB1155776.1"/>
    <property type="molecule type" value="Genomic_DNA"/>
</dbReference>
<protein>
    <submittedName>
        <fullName evidence="7">Aminoacyltransferase</fullName>
    </submittedName>
</protein>
<dbReference type="InterPro" id="IPR016181">
    <property type="entry name" value="Acyl_CoA_acyltransferase"/>
</dbReference>
<dbReference type="GO" id="GO:0008360">
    <property type="term" value="P:regulation of cell shape"/>
    <property type="evidence" value="ECO:0007669"/>
    <property type="project" value="UniProtKB-KW"/>
</dbReference>
<dbReference type="PROSITE" id="PS51191">
    <property type="entry name" value="FEMABX"/>
    <property type="match status" value="1"/>
</dbReference>
<dbReference type="Gene3D" id="3.40.630.30">
    <property type="match status" value="2"/>
</dbReference>
<keyword evidence="5 7" id="KW-0012">Acyltransferase</keyword>
<dbReference type="GO" id="GO:0016755">
    <property type="term" value="F:aminoacyltransferase activity"/>
    <property type="evidence" value="ECO:0007669"/>
    <property type="project" value="InterPro"/>
</dbReference>
<dbReference type="GO" id="GO:0009252">
    <property type="term" value="P:peptidoglycan biosynthetic process"/>
    <property type="evidence" value="ECO:0007669"/>
    <property type="project" value="UniProtKB-KW"/>
</dbReference>
<proteinExistence type="inferred from homology"/>
<dbReference type="Proteomes" id="UP000490922">
    <property type="component" value="Unassembled WGS sequence"/>
</dbReference>
<comment type="similarity">
    <text evidence="1">Belongs to the FemABX family.</text>
</comment>
<dbReference type="PANTHER" id="PTHR36174:SF1">
    <property type="entry name" value="LIPID II:GLYCINE GLYCYLTRANSFERASE"/>
    <property type="match status" value="1"/>
</dbReference>
<dbReference type="PANTHER" id="PTHR36174">
    <property type="entry name" value="LIPID II:GLYCINE GLYCYLTRANSFERASE"/>
    <property type="match status" value="1"/>
</dbReference>
<evidence type="ECO:0000313" key="8">
    <source>
        <dbReference type="Proteomes" id="UP000490922"/>
    </source>
</evidence>
<sequence length="355" mass="41289">MKLLITKDIDWLKKWDDYVLNENHGSHLLLSDWNKSFIVYGFDYEICILLDNHKIVGGYASIIAKVAFFKFYIVPFGPIVSTKYESNLDNLIDKVKEQARFHTCSYAHVTLPFSDIKNKHSYFPNLRLRSLIDAKKGQLFKHIYSTSGINWKSVKEFETEEALIASFRASVRRYIRSSQRKGLELQFLLKEDEIKKGYDLCLENANKNGYSLREWNTFKNTIMSLVEKGHAKFIVAVFDNQIKGSAFIIKSGNYYTYILGGTVKEKPDFLAGHFLHYAAIKLAYDEKLSGYNISLGGSTGVVSLKSSYADEQIYYKLGHYHWVLRPYYFKFYLFIEKHLKSHKRTISKLLSLMKL</sequence>
<keyword evidence="6" id="KW-0961">Cell wall biogenesis/degradation</keyword>
<evidence type="ECO:0000256" key="2">
    <source>
        <dbReference type="ARBA" id="ARBA00022679"/>
    </source>
</evidence>
<keyword evidence="8" id="KW-1185">Reference proteome</keyword>
<dbReference type="InterPro" id="IPR050644">
    <property type="entry name" value="PG_Glycine_Bridge_Synth"/>
</dbReference>
<gene>
    <name evidence="7" type="ORF">F6464_09640</name>
</gene>
<dbReference type="OrthoDB" id="1112315at2"/>
<evidence type="ECO:0000256" key="1">
    <source>
        <dbReference type="ARBA" id="ARBA00009943"/>
    </source>
</evidence>
<evidence type="ECO:0000256" key="5">
    <source>
        <dbReference type="ARBA" id="ARBA00023315"/>
    </source>
</evidence>
<dbReference type="RefSeq" id="WP_151107595.1">
    <property type="nucleotide sequence ID" value="NZ_WAEM01000004.1"/>
</dbReference>
<name>A0A7J5ADW4_9FLAO</name>
<evidence type="ECO:0000256" key="6">
    <source>
        <dbReference type="ARBA" id="ARBA00023316"/>
    </source>
</evidence>